<sequence>MIIGVPLMFYRKRQHRQKGHIYIYRYVPKILSCSVTVDQSGARGRMYVLQSQKFVLAVGTWNLGRFFFFFFALNFSVSTHPRLPEHRLTPHNLTPCPKLPGARALVRIPQR</sequence>
<gene>
    <name evidence="2" type="ORF">BDV26DRAFT_263870</name>
</gene>
<protein>
    <submittedName>
        <fullName evidence="2">Uncharacterized protein</fullName>
    </submittedName>
</protein>
<dbReference type="Proteomes" id="UP000326198">
    <property type="component" value="Unassembled WGS sequence"/>
</dbReference>
<dbReference type="EMBL" id="ML736225">
    <property type="protein sequence ID" value="KAE8377332.1"/>
    <property type="molecule type" value="Genomic_DNA"/>
</dbReference>
<name>A0A5N7B5E9_9EURO</name>
<organism evidence="2 3">
    <name type="scientific">Aspergillus bertholletiae</name>
    <dbReference type="NCBI Taxonomy" id="1226010"/>
    <lineage>
        <taxon>Eukaryota</taxon>
        <taxon>Fungi</taxon>
        <taxon>Dikarya</taxon>
        <taxon>Ascomycota</taxon>
        <taxon>Pezizomycotina</taxon>
        <taxon>Eurotiomycetes</taxon>
        <taxon>Eurotiomycetidae</taxon>
        <taxon>Eurotiales</taxon>
        <taxon>Aspergillaceae</taxon>
        <taxon>Aspergillus</taxon>
        <taxon>Aspergillus subgen. Circumdati</taxon>
    </lineage>
</organism>
<keyword evidence="1" id="KW-1133">Transmembrane helix</keyword>
<dbReference type="AlphaFoldDB" id="A0A5N7B5E9"/>
<evidence type="ECO:0000256" key="1">
    <source>
        <dbReference type="SAM" id="Phobius"/>
    </source>
</evidence>
<reference evidence="2 3" key="1">
    <citation type="submission" date="2019-04" db="EMBL/GenBank/DDBJ databases">
        <title>Friends and foes A comparative genomics studyof 23 Aspergillus species from section Flavi.</title>
        <authorList>
            <consortium name="DOE Joint Genome Institute"/>
            <person name="Kjaerbolling I."/>
            <person name="Vesth T."/>
            <person name="Frisvad J.C."/>
            <person name="Nybo J.L."/>
            <person name="Theobald S."/>
            <person name="Kildgaard S."/>
            <person name="Isbrandt T."/>
            <person name="Kuo A."/>
            <person name="Sato A."/>
            <person name="Lyhne E.K."/>
            <person name="Kogle M.E."/>
            <person name="Wiebenga A."/>
            <person name="Kun R.S."/>
            <person name="Lubbers R.J."/>
            <person name="Makela M.R."/>
            <person name="Barry K."/>
            <person name="Chovatia M."/>
            <person name="Clum A."/>
            <person name="Daum C."/>
            <person name="Haridas S."/>
            <person name="He G."/>
            <person name="LaButti K."/>
            <person name="Lipzen A."/>
            <person name="Mondo S."/>
            <person name="Riley R."/>
            <person name="Salamov A."/>
            <person name="Simmons B.A."/>
            <person name="Magnuson J.K."/>
            <person name="Henrissat B."/>
            <person name="Mortensen U.H."/>
            <person name="Larsen T.O."/>
            <person name="Devries R.P."/>
            <person name="Grigoriev I.V."/>
            <person name="Machida M."/>
            <person name="Baker S.E."/>
            <person name="Andersen M.R."/>
        </authorList>
    </citation>
    <scope>NUCLEOTIDE SEQUENCE [LARGE SCALE GENOMIC DNA]</scope>
    <source>
        <strain evidence="2 3">IBT 29228</strain>
    </source>
</reference>
<keyword evidence="1" id="KW-0812">Transmembrane</keyword>
<proteinExistence type="predicted"/>
<feature type="transmembrane region" description="Helical" evidence="1">
    <location>
        <begin position="54"/>
        <end position="77"/>
    </location>
</feature>
<keyword evidence="1" id="KW-0472">Membrane</keyword>
<accession>A0A5N7B5E9</accession>
<evidence type="ECO:0000313" key="3">
    <source>
        <dbReference type="Proteomes" id="UP000326198"/>
    </source>
</evidence>
<keyword evidence="3" id="KW-1185">Reference proteome</keyword>
<evidence type="ECO:0000313" key="2">
    <source>
        <dbReference type="EMBL" id="KAE8377332.1"/>
    </source>
</evidence>